<name>A0ABQ2RLI1_9DEIO</name>
<dbReference type="EMBL" id="BMQM01000002">
    <property type="protein sequence ID" value="GGR46943.1"/>
    <property type="molecule type" value="Genomic_DNA"/>
</dbReference>
<proteinExistence type="predicted"/>
<evidence type="ECO:0000313" key="1">
    <source>
        <dbReference type="EMBL" id="GGR46943.1"/>
    </source>
</evidence>
<dbReference type="Proteomes" id="UP000634308">
    <property type="component" value="Unassembled WGS sequence"/>
</dbReference>
<comment type="caution">
    <text evidence="1">The sequence shown here is derived from an EMBL/GenBank/DDBJ whole genome shotgun (WGS) entry which is preliminary data.</text>
</comment>
<reference evidence="2" key="1">
    <citation type="journal article" date="2019" name="Int. J. Syst. Evol. Microbiol.">
        <title>The Global Catalogue of Microorganisms (GCM) 10K type strain sequencing project: providing services to taxonomists for standard genome sequencing and annotation.</title>
        <authorList>
            <consortium name="The Broad Institute Genomics Platform"/>
            <consortium name="The Broad Institute Genome Sequencing Center for Infectious Disease"/>
            <person name="Wu L."/>
            <person name="Ma J."/>
        </authorList>
    </citation>
    <scope>NUCLEOTIDE SEQUENCE [LARGE SCALE GENOMIC DNA]</scope>
    <source>
        <strain evidence="2">JCM 31404</strain>
    </source>
</reference>
<protein>
    <submittedName>
        <fullName evidence="1">Uncharacterized protein</fullName>
    </submittedName>
</protein>
<evidence type="ECO:0000313" key="2">
    <source>
        <dbReference type="Proteomes" id="UP000634308"/>
    </source>
</evidence>
<accession>A0ABQ2RLI1</accession>
<gene>
    <name evidence="1" type="ORF">GCM10008959_04990</name>
</gene>
<keyword evidence="2" id="KW-1185">Reference proteome</keyword>
<sequence>MDGPETDELTPGILDAARQRTVTPTRFRSRPATPTRFRSRPATPGRVYTRGMLRRPFSRAAAPALLLTLAAVLAGCSRTTDTFTPHISVTSDGNASREQSFLIQGYVLDDVGVTQVAVDGKPIPIQPGSDKLARFQFRTMLSTPTGKYTVTARDAAGNEGKLVLPVSVDPVRPVIRVTRFERSGGVVRVAGTVTDDNRVAQILVDGNRLNITPGNSVDFYAETTGIWADIEAADAAGNRATLRAR</sequence>
<organism evidence="1 2">
    <name type="scientific">Deinococcus seoulensis</name>
    <dbReference type="NCBI Taxonomy" id="1837379"/>
    <lineage>
        <taxon>Bacteria</taxon>
        <taxon>Thermotogati</taxon>
        <taxon>Deinococcota</taxon>
        <taxon>Deinococci</taxon>
        <taxon>Deinococcales</taxon>
        <taxon>Deinococcaceae</taxon>
        <taxon>Deinococcus</taxon>
    </lineage>
</organism>